<dbReference type="AlphaFoldDB" id="A0ABD1Q1F1"/>
<proteinExistence type="predicted"/>
<sequence length="208" mass="23505">MSGTSLQQVETLWTNLKNFESLGTGLQHLEKGFVELLGKDEASLKQILIDHFKLRHRMKVGSTLRFAIEDFVSNLVCGTKKSSSPETSFSSLTPSSGKVEAHIQSDMDCMGLGDCTFNMEDDPPSADSRTSSEAQRTYVSTYKFSKFRHEAPPFHMSPSGAHSPRRAHFLTSSYHGSRSPEDTDYYDEDSYITKHMWTRSGIRPHEYH</sequence>
<dbReference type="Proteomes" id="UP001604336">
    <property type="component" value="Unassembled WGS sequence"/>
</dbReference>
<evidence type="ECO:0000313" key="1">
    <source>
        <dbReference type="EMBL" id="KAL2469433.1"/>
    </source>
</evidence>
<organism evidence="1 2">
    <name type="scientific">Abeliophyllum distichum</name>
    <dbReference type="NCBI Taxonomy" id="126358"/>
    <lineage>
        <taxon>Eukaryota</taxon>
        <taxon>Viridiplantae</taxon>
        <taxon>Streptophyta</taxon>
        <taxon>Embryophyta</taxon>
        <taxon>Tracheophyta</taxon>
        <taxon>Spermatophyta</taxon>
        <taxon>Magnoliopsida</taxon>
        <taxon>eudicotyledons</taxon>
        <taxon>Gunneridae</taxon>
        <taxon>Pentapetalae</taxon>
        <taxon>asterids</taxon>
        <taxon>lamiids</taxon>
        <taxon>Lamiales</taxon>
        <taxon>Oleaceae</taxon>
        <taxon>Forsythieae</taxon>
        <taxon>Abeliophyllum</taxon>
    </lineage>
</organism>
<accession>A0ABD1Q1F1</accession>
<comment type="caution">
    <text evidence="1">The sequence shown here is derived from an EMBL/GenBank/DDBJ whole genome shotgun (WGS) entry which is preliminary data.</text>
</comment>
<protein>
    <submittedName>
        <fullName evidence="1">Uncharacterized protein</fullName>
    </submittedName>
</protein>
<name>A0ABD1Q1F1_9LAMI</name>
<reference evidence="2" key="1">
    <citation type="submission" date="2024-07" db="EMBL/GenBank/DDBJ databases">
        <title>Two chromosome-level genome assemblies of Korean endemic species Abeliophyllum distichum and Forsythia ovata (Oleaceae).</title>
        <authorList>
            <person name="Jang H."/>
        </authorList>
    </citation>
    <scope>NUCLEOTIDE SEQUENCE [LARGE SCALE GENOMIC DNA]</scope>
</reference>
<keyword evidence="2" id="KW-1185">Reference proteome</keyword>
<evidence type="ECO:0000313" key="2">
    <source>
        <dbReference type="Proteomes" id="UP001604336"/>
    </source>
</evidence>
<gene>
    <name evidence="1" type="ORF">Adt_37569</name>
</gene>
<dbReference type="EMBL" id="JBFOLK010000012">
    <property type="protein sequence ID" value="KAL2469433.1"/>
    <property type="molecule type" value="Genomic_DNA"/>
</dbReference>